<dbReference type="EMBL" id="FNDD01000036">
    <property type="protein sequence ID" value="SDH92566.1"/>
    <property type="molecule type" value="Genomic_DNA"/>
</dbReference>
<evidence type="ECO:0000256" key="3">
    <source>
        <dbReference type="ARBA" id="ARBA00022692"/>
    </source>
</evidence>
<dbReference type="GO" id="GO:0005886">
    <property type="term" value="C:plasma membrane"/>
    <property type="evidence" value="ECO:0007669"/>
    <property type="project" value="UniProtKB-SubCell"/>
</dbReference>
<feature type="transmembrane region" description="Helical" evidence="6">
    <location>
        <begin position="216"/>
        <end position="240"/>
    </location>
</feature>
<dbReference type="RefSeq" id="WP_093278967.1">
    <property type="nucleotide sequence ID" value="NZ_FNDD01000036.1"/>
</dbReference>
<dbReference type="OrthoDB" id="6057322at2"/>
<dbReference type="AlphaFoldDB" id="A0A1G8GE07"/>
<dbReference type="SUPFAM" id="SSF103473">
    <property type="entry name" value="MFS general substrate transporter"/>
    <property type="match status" value="1"/>
</dbReference>
<dbReference type="PROSITE" id="PS50850">
    <property type="entry name" value="MFS"/>
    <property type="match status" value="1"/>
</dbReference>
<gene>
    <name evidence="8" type="ORF">SAMN04488136_13622</name>
</gene>
<feature type="transmembrane region" description="Helical" evidence="6">
    <location>
        <begin position="341"/>
        <end position="363"/>
    </location>
</feature>
<protein>
    <submittedName>
        <fullName evidence="8">Predicted arabinose efflux permease, MFS family</fullName>
    </submittedName>
</protein>
<feature type="transmembrane region" description="Helical" evidence="6">
    <location>
        <begin position="282"/>
        <end position="300"/>
    </location>
</feature>
<feature type="transmembrane region" description="Helical" evidence="6">
    <location>
        <begin position="76"/>
        <end position="94"/>
    </location>
</feature>
<feature type="transmembrane region" description="Helical" evidence="6">
    <location>
        <begin position="46"/>
        <end position="64"/>
    </location>
</feature>
<feature type="transmembrane region" description="Helical" evidence="6">
    <location>
        <begin position="133"/>
        <end position="154"/>
    </location>
</feature>
<dbReference type="STRING" id="861298.SAMN04488136_13622"/>
<keyword evidence="3 6" id="KW-0812">Transmembrane</keyword>
<dbReference type="InterPro" id="IPR050189">
    <property type="entry name" value="MFS_Efflux_Transporters"/>
</dbReference>
<evidence type="ECO:0000259" key="7">
    <source>
        <dbReference type="PROSITE" id="PS50850"/>
    </source>
</evidence>
<dbReference type="GO" id="GO:0022857">
    <property type="term" value="F:transmembrane transporter activity"/>
    <property type="evidence" value="ECO:0007669"/>
    <property type="project" value="InterPro"/>
</dbReference>
<evidence type="ECO:0000313" key="8">
    <source>
        <dbReference type="EMBL" id="SDH92566.1"/>
    </source>
</evidence>
<dbReference type="PANTHER" id="PTHR43124:SF3">
    <property type="entry name" value="CHLORAMPHENICOL EFFLUX PUMP RV0191"/>
    <property type="match status" value="1"/>
</dbReference>
<feature type="transmembrane region" description="Helical" evidence="6">
    <location>
        <begin position="306"/>
        <end position="329"/>
    </location>
</feature>
<feature type="transmembrane region" description="Helical" evidence="6">
    <location>
        <begin position="369"/>
        <end position="394"/>
    </location>
</feature>
<dbReference type="Pfam" id="PF07690">
    <property type="entry name" value="MFS_1"/>
    <property type="match status" value="1"/>
</dbReference>
<proteinExistence type="predicted"/>
<dbReference type="PANTHER" id="PTHR43124">
    <property type="entry name" value="PURINE EFFLUX PUMP PBUE"/>
    <property type="match status" value="1"/>
</dbReference>
<comment type="subcellular location">
    <subcellularLocation>
        <location evidence="1">Cell membrane</location>
        <topology evidence="1">Multi-pass membrane protein</topology>
    </subcellularLocation>
</comment>
<name>A0A1G8GE07_9VIBR</name>
<reference evidence="8 9" key="1">
    <citation type="submission" date="2016-10" db="EMBL/GenBank/DDBJ databases">
        <authorList>
            <person name="de Groot N.N."/>
        </authorList>
    </citation>
    <scope>NUCLEOTIDE SEQUENCE [LARGE SCALE GENOMIC DNA]</scope>
    <source>
        <strain evidence="8 9">CGMCC 1.10228</strain>
    </source>
</reference>
<dbReference type="InterPro" id="IPR020846">
    <property type="entry name" value="MFS_dom"/>
</dbReference>
<keyword evidence="4 6" id="KW-1133">Transmembrane helix</keyword>
<dbReference type="Gene3D" id="1.20.1250.20">
    <property type="entry name" value="MFS general substrate transporter like domains"/>
    <property type="match status" value="2"/>
</dbReference>
<accession>A0A1G8GE07</accession>
<feature type="transmembrane region" description="Helical" evidence="6">
    <location>
        <begin position="252"/>
        <end position="270"/>
    </location>
</feature>
<dbReference type="InterPro" id="IPR036259">
    <property type="entry name" value="MFS_trans_sf"/>
</dbReference>
<dbReference type="Proteomes" id="UP000198854">
    <property type="component" value="Unassembled WGS sequence"/>
</dbReference>
<feature type="domain" description="Major facilitator superfamily (MFS) profile" evidence="7">
    <location>
        <begin position="10"/>
        <end position="399"/>
    </location>
</feature>
<sequence length="412" mass="43964">MKKMPTEWKLVLLLAILFGIIGLDRFAVVYLFPVIVPELKINNTQAGAIASILAFTYAISTWLLGSYSDRHGRKGVLIFSTVFFSVMTWLTGIAKSFTAMLAIRGLLGIGEGGVFSTSVAAISENVKPEKKGLMMGVHQAFFPLLGIGLGPIIATQLNEVMPWEAVFFVVGIPGILLAYGLHKVMKNKPIAQPSGNEHPSKTEKSSTLSVLKVRNVWVATLMSCCFQSGLYVFSTFVALYLTQVVHLELSDVGFIISGWGFGGAIGMIIMPSLSDRLGRKPVVFVCSAIYGALMYLFAFSTGLSQIQMFLLLGFAGIFGFGLAPIYLAIIPAESVPAQQAGSAVGIPTGVGEMAGGVIMPIVAGGLADLFGLHITMEIVGAAFTLIAILSVLFIETAPVKTRRRQVSLTANS</sequence>
<evidence type="ECO:0000313" key="9">
    <source>
        <dbReference type="Proteomes" id="UP000198854"/>
    </source>
</evidence>
<organism evidence="8 9">
    <name type="scientific">Vibrio xiamenensis</name>
    <dbReference type="NCBI Taxonomy" id="861298"/>
    <lineage>
        <taxon>Bacteria</taxon>
        <taxon>Pseudomonadati</taxon>
        <taxon>Pseudomonadota</taxon>
        <taxon>Gammaproteobacteria</taxon>
        <taxon>Vibrionales</taxon>
        <taxon>Vibrionaceae</taxon>
        <taxon>Vibrio</taxon>
    </lineage>
</organism>
<evidence type="ECO:0000256" key="2">
    <source>
        <dbReference type="ARBA" id="ARBA00022475"/>
    </source>
</evidence>
<feature type="transmembrane region" description="Helical" evidence="6">
    <location>
        <begin position="160"/>
        <end position="181"/>
    </location>
</feature>
<evidence type="ECO:0000256" key="5">
    <source>
        <dbReference type="ARBA" id="ARBA00023136"/>
    </source>
</evidence>
<keyword evidence="2" id="KW-1003">Cell membrane</keyword>
<evidence type="ECO:0000256" key="4">
    <source>
        <dbReference type="ARBA" id="ARBA00022989"/>
    </source>
</evidence>
<keyword evidence="9" id="KW-1185">Reference proteome</keyword>
<keyword evidence="5 6" id="KW-0472">Membrane</keyword>
<feature type="transmembrane region" description="Helical" evidence="6">
    <location>
        <begin position="100"/>
        <end position="121"/>
    </location>
</feature>
<evidence type="ECO:0000256" key="6">
    <source>
        <dbReference type="SAM" id="Phobius"/>
    </source>
</evidence>
<dbReference type="InterPro" id="IPR011701">
    <property type="entry name" value="MFS"/>
</dbReference>
<evidence type="ECO:0000256" key="1">
    <source>
        <dbReference type="ARBA" id="ARBA00004651"/>
    </source>
</evidence>